<dbReference type="Gene3D" id="3.90.76.10">
    <property type="entry name" value="Dipeptide-binding Protein, Domain 1"/>
    <property type="match status" value="1"/>
</dbReference>
<dbReference type="Pfam" id="PF00496">
    <property type="entry name" value="SBP_bac_5"/>
    <property type="match status" value="1"/>
</dbReference>
<organism evidence="3 4">
    <name type="scientific">Microbacterium betulae</name>
    <dbReference type="NCBI Taxonomy" id="2981139"/>
    <lineage>
        <taxon>Bacteria</taxon>
        <taxon>Bacillati</taxon>
        <taxon>Actinomycetota</taxon>
        <taxon>Actinomycetes</taxon>
        <taxon>Micrococcales</taxon>
        <taxon>Microbacteriaceae</taxon>
        <taxon>Microbacterium</taxon>
    </lineage>
</organism>
<gene>
    <name evidence="3" type="ORF">N8K70_06460</name>
</gene>
<sequence>MTIRDGVEWSDGEPLTADDVAFTFQMLKDTPGNDVYGAWRAEHRRDAGRRRGCGEPRRLRPPQPRPRRRRDAAARPPPVLRDPAHGPGRAGGLDDRDAGVPLDGRARRRRETAGIRASPRLLVPRELGGRRLRGRAGVHADVHRPGRPGPRAVGRRDDAHGMGVLPRGARARRAQRVGAQRRDAGARDGERHRHRGRRTADRLHEARSTTTSGRAGTGRRSGSSPSIARPSRAPKPSLAWLGEVARRGGLDA</sequence>
<protein>
    <submittedName>
        <fullName evidence="3">ABC transporter substrate-binding protein</fullName>
    </submittedName>
</protein>
<dbReference type="SUPFAM" id="SSF53850">
    <property type="entry name" value="Periplasmic binding protein-like II"/>
    <property type="match status" value="1"/>
</dbReference>
<name>A0AA97FKG6_9MICO</name>
<reference evidence="3 4" key="1">
    <citation type="submission" date="2023-02" db="EMBL/GenBank/DDBJ databases">
        <title>Microbacterium betulae sp. nov., isolated from birch wood.</title>
        <authorList>
            <person name="Pasciak M."/>
            <person name="Pawlik K.J."/>
            <person name="Martynowski D."/>
            <person name="Laczmanski L."/>
            <person name="Ciekot J."/>
            <person name="Szponar B."/>
            <person name="Wojcik-Fatla A."/>
            <person name="Mackiewicz B."/>
            <person name="Farian E."/>
            <person name="Cholewa G."/>
            <person name="Cholewa A."/>
            <person name="Dutkiewicz J."/>
        </authorList>
    </citation>
    <scope>NUCLEOTIDE SEQUENCE [LARGE SCALE GENOMIC DNA]</scope>
    <source>
        <strain evidence="3 4">AB</strain>
    </source>
</reference>
<evidence type="ECO:0000259" key="2">
    <source>
        <dbReference type="Pfam" id="PF00496"/>
    </source>
</evidence>
<feature type="region of interest" description="Disordered" evidence="1">
    <location>
        <begin position="137"/>
        <end position="252"/>
    </location>
</feature>
<evidence type="ECO:0000256" key="1">
    <source>
        <dbReference type="SAM" id="MobiDB-lite"/>
    </source>
</evidence>
<dbReference type="RefSeq" id="WP_317141185.1">
    <property type="nucleotide sequence ID" value="NZ_CP118157.1"/>
</dbReference>
<proteinExistence type="predicted"/>
<feature type="domain" description="Solute-binding protein family 5" evidence="2">
    <location>
        <begin position="1"/>
        <end position="36"/>
    </location>
</feature>
<feature type="region of interest" description="Disordered" evidence="1">
    <location>
        <begin position="29"/>
        <end position="117"/>
    </location>
</feature>
<dbReference type="Proteomes" id="UP001305498">
    <property type="component" value="Chromosome"/>
</dbReference>
<feature type="compositionally biased region" description="Low complexity" evidence="1">
    <location>
        <begin position="208"/>
        <end position="237"/>
    </location>
</feature>
<dbReference type="KEGG" id="mbet:N8K70_06460"/>
<accession>A0AA97FKG6</accession>
<dbReference type="EMBL" id="CP118157">
    <property type="protein sequence ID" value="WOF24715.1"/>
    <property type="molecule type" value="Genomic_DNA"/>
</dbReference>
<feature type="compositionally biased region" description="Basic and acidic residues" evidence="1">
    <location>
        <begin position="180"/>
        <end position="191"/>
    </location>
</feature>
<feature type="compositionally biased region" description="Basic and acidic residues" evidence="1">
    <location>
        <begin position="198"/>
        <end position="207"/>
    </location>
</feature>
<dbReference type="InterPro" id="IPR000914">
    <property type="entry name" value="SBP_5_dom"/>
</dbReference>
<evidence type="ECO:0000313" key="4">
    <source>
        <dbReference type="Proteomes" id="UP001305498"/>
    </source>
</evidence>
<evidence type="ECO:0000313" key="3">
    <source>
        <dbReference type="EMBL" id="WOF24715.1"/>
    </source>
</evidence>
<keyword evidence="4" id="KW-1185">Reference proteome</keyword>
<dbReference type="AlphaFoldDB" id="A0AA97FKG6"/>